<dbReference type="RefSeq" id="WP_379575466.1">
    <property type="nucleotide sequence ID" value="NZ_JBHUFV010000043.1"/>
</dbReference>
<reference evidence="3" key="1">
    <citation type="journal article" date="2019" name="Int. J. Syst. Evol. Microbiol.">
        <title>The Global Catalogue of Microorganisms (GCM) 10K type strain sequencing project: providing services to taxonomists for standard genome sequencing and annotation.</title>
        <authorList>
            <consortium name="The Broad Institute Genomics Platform"/>
            <consortium name="The Broad Institute Genome Sequencing Center for Infectious Disease"/>
            <person name="Wu L."/>
            <person name="Ma J."/>
        </authorList>
    </citation>
    <scope>NUCLEOTIDE SEQUENCE [LARGE SCALE GENOMIC DNA]</scope>
    <source>
        <strain evidence="3">ICMP 6774ER</strain>
    </source>
</reference>
<protein>
    <submittedName>
        <fullName evidence="2">Uncharacterized protein</fullName>
    </submittedName>
</protein>
<evidence type="ECO:0000313" key="2">
    <source>
        <dbReference type="EMBL" id="MFD1935348.1"/>
    </source>
</evidence>
<gene>
    <name evidence="2" type="ORF">ACFSKW_28120</name>
</gene>
<feature type="compositionally biased region" description="Low complexity" evidence="1">
    <location>
        <begin position="76"/>
        <end position="94"/>
    </location>
</feature>
<evidence type="ECO:0000313" key="3">
    <source>
        <dbReference type="Proteomes" id="UP001597368"/>
    </source>
</evidence>
<organism evidence="2 3">
    <name type="scientific">Nonomuraea mangrovi</name>
    <dbReference type="NCBI Taxonomy" id="2316207"/>
    <lineage>
        <taxon>Bacteria</taxon>
        <taxon>Bacillati</taxon>
        <taxon>Actinomycetota</taxon>
        <taxon>Actinomycetes</taxon>
        <taxon>Streptosporangiales</taxon>
        <taxon>Streptosporangiaceae</taxon>
        <taxon>Nonomuraea</taxon>
    </lineage>
</organism>
<name>A0ABW4T091_9ACTN</name>
<accession>A0ABW4T091</accession>
<feature type="region of interest" description="Disordered" evidence="1">
    <location>
        <begin position="75"/>
        <end position="94"/>
    </location>
</feature>
<sequence length="94" mass="9639">MAKSNPKISSARESRFQIVFGVHGQPMGGGRDIAVGVQVGEDGGRIHTSAAFAEACRKTGIVGSTATTFAVAIPGSDSAARSPTRTASSRHQLL</sequence>
<proteinExistence type="predicted"/>
<dbReference type="Proteomes" id="UP001597368">
    <property type="component" value="Unassembled WGS sequence"/>
</dbReference>
<comment type="caution">
    <text evidence="2">The sequence shown here is derived from an EMBL/GenBank/DDBJ whole genome shotgun (WGS) entry which is preliminary data.</text>
</comment>
<dbReference type="EMBL" id="JBHUFV010000043">
    <property type="protein sequence ID" value="MFD1935348.1"/>
    <property type="molecule type" value="Genomic_DNA"/>
</dbReference>
<evidence type="ECO:0000256" key="1">
    <source>
        <dbReference type="SAM" id="MobiDB-lite"/>
    </source>
</evidence>
<keyword evidence="3" id="KW-1185">Reference proteome</keyword>